<evidence type="ECO:0000313" key="2">
    <source>
        <dbReference type="EMBL" id="CDG83182.1"/>
    </source>
</evidence>
<dbReference type="AlphaFoldDB" id="W0V7D7"/>
<keyword evidence="1" id="KW-0472">Membrane</keyword>
<accession>W0V7D7</accession>
<keyword evidence="1" id="KW-1133">Transmembrane helix</keyword>
<name>W0V7D7_9BURK</name>
<feature type="transmembrane region" description="Helical" evidence="1">
    <location>
        <begin position="24"/>
        <end position="43"/>
    </location>
</feature>
<dbReference type="Proteomes" id="UP000027604">
    <property type="component" value="Chromosome I"/>
</dbReference>
<dbReference type="HOGENOM" id="CLU_3217317_0_0_4"/>
<reference evidence="2 3" key="1">
    <citation type="journal article" date="2015" name="Genome Announc.">
        <title>Genome Sequence of Mushroom Soft-Rot Pathogen Janthinobacterium agaricidamnosum.</title>
        <authorList>
            <person name="Graupner K."/>
            <person name="Lackner G."/>
            <person name="Hertweck C."/>
        </authorList>
    </citation>
    <scope>NUCLEOTIDE SEQUENCE [LARGE SCALE GENOMIC DNA]</scope>
    <source>
        <strain evidence="3">NBRC 102515 / DSM 9628</strain>
    </source>
</reference>
<keyword evidence="3" id="KW-1185">Reference proteome</keyword>
<protein>
    <submittedName>
        <fullName evidence="2">Uncharacterized protein</fullName>
    </submittedName>
</protein>
<proteinExistence type="predicted"/>
<keyword evidence="1" id="KW-0812">Transmembrane</keyword>
<dbReference type="KEGG" id="jag:GJA_2551"/>
<dbReference type="EMBL" id="HG322949">
    <property type="protein sequence ID" value="CDG83182.1"/>
    <property type="molecule type" value="Genomic_DNA"/>
</dbReference>
<evidence type="ECO:0000256" key="1">
    <source>
        <dbReference type="SAM" id="Phobius"/>
    </source>
</evidence>
<sequence length="44" mass="4974">MSAFDDFTGLITSAFAAPPQRMDIIKRAEIVICFIFYLFVCVIV</sequence>
<organism evidence="2 3">
    <name type="scientific">Janthinobacterium agaricidamnosum NBRC 102515 = DSM 9628</name>
    <dbReference type="NCBI Taxonomy" id="1349767"/>
    <lineage>
        <taxon>Bacteria</taxon>
        <taxon>Pseudomonadati</taxon>
        <taxon>Pseudomonadota</taxon>
        <taxon>Betaproteobacteria</taxon>
        <taxon>Burkholderiales</taxon>
        <taxon>Oxalobacteraceae</taxon>
        <taxon>Janthinobacterium</taxon>
    </lineage>
</organism>
<gene>
    <name evidence="2" type="ORF">GJA_2551</name>
</gene>
<evidence type="ECO:0000313" key="3">
    <source>
        <dbReference type="Proteomes" id="UP000027604"/>
    </source>
</evidence>